<dbReference type="Gene3D" id="1.20.1250.20">
    <property type="entry name" value="MFS general substrate transporter like domains"/>
    <property type="match status" value="1"/>
</dbReference>
<evidence type="ECO:0000313" key="8">
    <source>
        <dbReference type="EMBL" id="MSE00939.1"/>
    </source>
</evidence>
<keyword evidence="4 6" id="KW-1133">Transmembrane helix</keyword>
<feature type="domain" description="Major facilitator superfamily (MFS) profile" evidence="7">
    <location>
        <begin position="22"/>
        <end position="438"/>
    </location>
</feature>
<comment type="caution">
    <text evidence="8">The sequence shown here is derived from an EMBL/GenBank/DDBJ whole genome shotgun (WGS) entry which is preliminary data.</text>
</comment>
<evidence type="ECO:0000256" key="2">
    <source>
        <dbReference type="ARBA" id="ARBA00022448"/>
    </source>
</evidence>
<gene>
    <name evidence="8" type="ORF">GKC39_02535</name>
</gene>
<evidence type="ECO:0000259" key="7">
    <source>
        <dbReference type="PROSITE" id="PS50850"/>
    </source>
</evidence>
<feature type="transmembrane region" description="Helical" evidence="6">
    <location>
        <begin position="296"/>
        <end position="317"/>
    </location>
</feature>
<dbReference type="GO" id="GO:0046943">
    <property type="term" value="F:carboxylic acid transmembrane transporter activity"/>
    <property type="evidence" value="ECO:0007669"/>
    <property type="project" value="TreeGrafter"/>
</dbReference>
<name>A0A6A8LGM9_BACVE</name>
<dbReference type="AlphaFoldDB" id="A0A6A8LGM9"/>
<evidence type="ECO:0000256" key="6">
    <source>
        <dbReference type="SAM" id="Phobius"/>
    </source>
</evidence>
<dbReference type="InterPro" id="IPR020846">
    <property type="entry name" value="MFS_dom"/>
</dbReference>
<feature type="transmembrane region" description="Helical" evidence="6">
    <location>
        <begin position="410"/>
        <end position="435"/>
    </location>
</feature>
<dbReference type="GO" id="GO:0005886">
    <property type="term" value="C:plasma membrane"/>
    <property type="evidence" value="ECO:0007669"/>
    <property type="project" value="UniProtKB-SubCell"/>
</dbReference>
<sequence>MINVNASNRLNRLPFSRAHQAVLVILSFAYFFDFIDLNTFSYAAPSLLKEWNISTHTIAFITSVSYFGMFIGASAGGWFSDRFGRKKGLILVVTFFSSFSLLSSLAWNPEILGVFRFFTSLGIGATTIVASTYISEFFPSATKGKYQAICITIGICGIPAAGWVAKLVVPSASYGWRFVFLFGAVGIFFPLIARKLEESPKWLDTKGKSEQAHRILLELEAKAENEKGELPEPAPALQSRQTAVKSVPYRTLFQKPLAGRTFVLMTMWAASTIAIQGFGTWVPTLLVKEGVSMDESIVYVTLGTIGAPLGALIAAQISDRVDRKWAISVLSLIIMALGFFYGINPLPMVIIVCGFLMHMFERTFSSIAYAYTPELYPVEARASGNGLTYGVGRLANVAGPFVVSFLYSGYGFLSVFLFFTGCWFLCALTVGIFGIGSKKQKMQQDDFISEETFVQQKL</sequence>
<dbReference type="RefSeq" id="WP_014305894.1">
    <property type="nucleotide sequence ID" value="NZ_AP028932.1"/>
</dbReference>
<keyword evidence="3 6" id="KW-0812">Transmembrane</keyword>
<dbReference type="InterPro" id="IPR036259">
    <property type="entry name" value="MFS_trans_sf"/>
</dbReference>
<dbReference type="PANTHER" id="PTHR23508:SF10">
    <property type="entry name" value="CARBOXYLIC ACID TRANSPORTER PROTEIN HOMOLOG"/>
    <property type="match status" value="1"/>
</dbReference>
<dbReference type="SUPFAM" id="SSF103473">
    <property type="entry name" value="MFS general substrate transporter"/>
    <property type="match status" value="1"/>
</dbReference>
<evidence type="ECO:0000256" key="1">
    <source>
        <dbReference type="ARBA" id="ARBA00004651"/>
    </source>
</evidence>
<proteinExistence type="predicted"/>
<dbReference type="CDD" id="cd17316">
    <property type="entry name" value="MFS_SV2_like"/>
    <property type="match status" value="1"/>
</dbReference>
<keyword evidence="5 6" id="KW-0472">Membrane</keyword>
<feature type="transmembrane region" description="Helical" evidence="6">
    <location>
        <begin position="146"/>
        <end position="168"/>
    </location>
</feature>
<dbReference type="InterPro" id="IPR005828">
    <property type="entry name" value="MFS_sugar_transport-like"/>
</dbReference>
<feature type="transmembrane region" description="Helical" evidence="6">
    <location>
        <begin position="88"/>
        <end position="107"/>
    </location>
</feature>
<dbReference type="Pfam" id="PF00083">
    <property type="entry name" value="Sugar_tr"/>
    <property type="match status" value="1"/>
</dbReference>
<reference evidence="8" key="1">
    <citation type="submission" date="2019-11" db="EMBL/GenBank/DDBJ databases">
        <title>Draft Genome Sequence of Plant Growth-Promoting Rhizosphere-Associated Bacteria.</title>
        <authorList>
            <person name="Vasilyev I.Y."/>
            <person name="Radchenko V."/>
            <person name="Ilnitskaya E.V."/>
        </authorList>
    </citation>
    <scope>NUCLEOTIDE SEQUENCE</scope>
    <source>
        <strain evidence="8">VRA_517_n</strain>
    </source>
</reference>
<protein>
    <submittedName>
        <fullName evidence="8">MFS transporter</fullName>
    </submittedName>
</protein>
<feature type="transmembrane region" description="Helical" evidence="6">
    <location>
        <begin position="56"/>
        <end position="76"/>
    </location>
</feature>
<evidence type="ECO:0000256" key="3">
    <source>
        <dbReference type="ARBA" id="ARBA00022692"/>
    </source>
</evidence>
<comment type="subcellular location">
    <subcellularLocation>
        <location evidence="1">Cell membrane</location>
        <topology evidence="1">Multi-pass membrane protein</topology>
    </subcellularLocation>
</comment>
<dbReference type="EMBL" id="WKKV01000001">
    <property type="protein sequence ID" value="MSE00939.1"/>
    <property type="molecule type" value="Genomic_DNA"/>
</dbReference>
<keyword evidence="2" id="KW-0813">Transport</keyword>
<feature type="transmembrane region" description="Helical" evidence="6">
    <location>
        <begin position="329"/>
        <end position="357"/>
    </location>
</feature>
<feature type="transmembrane region" description="Helical" evidence="6">
    <location>
        <begin position="174"/>
        <end position="193"/>
    </location>
</feature>
<feature type="transmembrane region" description="Helical" evidence="6">
    <location>
        <begin position="113"/>
        <end position="134"/>
    </location>
</feature>
<dbReference type="PANTHER" id="PTHR23508">
    <property type="entry name" value="CARBOXYLIC ACID TRANSPORTER PROTEIN HOMOLOG"/>
    <property type="match status" value="1"/>
</dbReference>
<feature type="transmembrane region" description="Helical" evidence="6">
    <location>
        <begin position="262"/>
        <end position="284"/>
    </location>
</feature>
<evidence type="ECO:0000256" key="4">
    <source>
        <dbReference type="ARBA" id="ARBA00022989"/>
    </source>
</evidence>
<accession>A0A6A8LGM9</accession>
<evidence type="ECO:0000256" key="5">
    <source>
        <dbReference type="ARBA" id="ARBA00023136"/>
    </source>
</evidence>
<dbReference type="PROSITE" id="PS50850">
    <property type="entry name" value="MFS"/>
    <property type="match status" value="1"/>
</dbReference>
<organism evidence="8">
    <name type="scientific">Bacillus velezensis</name>
    <dbReference type="NCBI Taxonomy" id="492670"/>
    <lineage>
        <taxon>Bacteria</taxon>
        <taxon>Bacillati</taxon>
        <taxon>Bacillota</taxon>
        <taxon>Bacilli</taxon>
        <taxon>Bacillales</taxon>
        <taxon>Bacillaceae</taxon>
        <taxon>Bacillus</taxon>
        <taxon>Bacillus amyloliquefaciens group</taxon>
    </lineage>
</organism>
<feature type="transmembrane region" description="Helical" evidence="6">
    <location>
        <begin position="21"/>
        <end position="44"/>
    </location>
</feature>